<evidence type="ECO:0000259" key="6">
    <source>
        <dbReference type="PROSITE" id="PS50850"/>
    </source>
</evidence>
<evidence type="ECO:0000256" key="4">
    <source>
        <dbReference type="ARBA" id="ARBA00023136"/>
    </source>
</evidence>
<feature type="transmembrane region" description="Helical" evidence="5">
    <location>
        <begin position="82"/>
        <end position="101"/>
    </location>
</feature>
<feature type="transmembrane region" description="Helical" evidence="5">
    <location>
        <begin position="315"/>
        <end position="333"/>
    </location>
</feature>
<keyword evidence="2 5" id="KW-0812">Transmembrane</keyword>
<name>A0ABN1VB54_9PSEU</name>
<evidence type="ECO:0000256" key="3">
    <source>
        <dbReference type="ARBA" id="ARBA00022989"/>
    </source>
</evidence>
<comment type="caution">
    <text evidence="7">The sequence shown here is derived from an EMBL/GenBank/DDBJ whole genome shotgun (WGS) entry which is preliminary data.</text>
</comment>
<dbReference type="PANTHER" id="PTHR42718:SF39">
    <property type="entry name" value="ACTINORHODIN TRANSPORTER-RELATED"/>
    <property type="match status" value="1"/>
</dbReference>
<evidence type="ECO:0000256" key="2">
    <source>
        <dbReference type="ARBA" id="ARBA00022692"/>
    </source>
</evidence>
<dbReference type="EMBL" id="BAAALM010000007">
    <property type="protein sequence ID" value="GAA1203337.1"/>
    <property type="molecule type" value="Genomic_DNA"/>
</dbReference>
<evidence type="ECO:0000256" key="5">
    <source>
        <dbReference type="SAM" id="Phobius"/>
    </source>
</evidence>
<evidence type="ECO:0000313" key="8">
    <source>
        <dbReference type="Proteomes" id="UP001500467"/>
    </source>
</evidence>
<feature type="transmembrane region" description="Helical" evidence="5">
    <location>
        <begin position="173"/>
        <end position="193"/>
    </location>
</feature>
<comment type="subcellular location">
    <subcellularLocation>
        <location evidence="1">Cell membrane</location>
        <topology evidence="1">Multi-pass membrane protein</topology>
    </subcellularLocation>
</comment>
<feature type="transmembrane region" description="Helical" evidence="5">
    <location>
        <begin position="140"/>
        <end position="167"/>
    </location>
</feature>
<dbReference type="InterPro" id="IPR011701">
    <property type="entry name" value="MFS"/>
</dbReference>
<keyword evidence="8" id="KW-1185">Reference proteome</keyword>
<dbReference type="Proteomes" id="UP001500467">
    <property type="component" value="Unassembled WGS sequence"/>
</dbReference>
<dbReference type="PRINTS" id="PR01036">
    <property type="entry name" value="TCRTETB"/>
</dbReference>
<protein>
    <submittedName>
        <fullName evidence="7">MFS transporter</fullName>
    </submittedName>
</protein>
<dbReference type="PANTHER" id="PTHR42718">
    <property type="entry name" value="MAJOR FACILITATOR SUPERFAMILY MULTIDRUG TRANSPORTER MFSC"/>
    <property type="match status" value="1"/>
</dbReference>
<evidence type="ECO:0000313" key="7">
    <source>
        <dbReference type="EMBL" id="GAA1203337.1"/>
    </source>
</evidence>
<feature type="transmembrane region" description="Helical" evidence="5">
    <location>
        <begin position="16"/>
        <end position="38"/>
    </location>
</feature>
<sequence>MDETAVSTPDPRRWRALAVTLTAGFMSLLDVSIVNVALPSIQDGLDATVAGTQWVVSGYALTFGLVLVTGGRLGDAFGRRRMFLVALSAFVVTSGIAGASSSEGMLIAARLAQGIAAGMLTPQNTGLIQELFHGAERGRAFGMFGATVGLSTAVGPVLGGLIIAGFGDDGWRWVFYVNLPIGLLALALAARWVPKRDPARRAASAQLDLPGMALLGLAVLGVLLPLVQSEHGGLTTLWWMFPLAVCVAWLFVTWERAVVRRGRMPLLHPRLYTSTPGYAVGATIGATYFCGFAGMWLVFAMFFQQGLGYSPLESGLLVTPFALGSAVSSALAGRAVARWGRRVTITGLGLVVVGIGLVAVLVPFVPEDAIGYAVAAPLLLGGIGGGMVISPNTTLTLDRVPTTMAGVAGAALQTGQRLGTALGVAVLGAVFHAGVAEGEGYRAGLAMAMLCTVGFTFVALTLALLDARRHPRRSLAGQQAPVGREGPLT</sequence>
<dbReference type="PROSITE" id="PS50850">
    <property type="entry name" value="MFS"/>
    <property type="match status" value="1"/>
</dbReference>
<feature type="transmembrane region" description="Helical" evidence="5">
    <location>
        <begin position="441"/>
        <end position="465"/>
    </location>
</feature>
<feature type="transmembrane region" description="Helical" evidence="5">
    <location>
        <begin position="205"/>
        <end position="224"/>
    </location>
</feature>
<dbReference type="InterPro" id="IPR020846">
    <property type="entry name" value="MFS_dom"/>
</dbReference>
<keyword evidence="3 5" id="KW-1133">Transmembrane helix</keyword>
<dbReference type="Gene3D" id="1.20.1720.10">
    <property type="entry name" value="Multidrug resistance protein D"/>
    <property type="match status" value="1"/>
</dbReference>
<dbReference type="InterPro" id="IPR036259">
    <property type="entry name" value="MFS_trans_sf"/>
</dbReference>
<feature type="transmembrane region" description="Helical" evidence="5">
    <location>
        <begin position="236"/>
        <end position="254"/>
    </location>
</feature>
<keyword evidence="4 5" id="KW-0472">Membrane</keyword>
<reference evidence="7 8" key="1">
    <citation type="journal article" date="2019" name="Int. J. Syst. Evol. Microbiol.">
        <title>The Global Catalogue of Microorganisms (GCM) 10K type strain sequencing project: providing services to taxonomists for standard genome sequencing and annotation.</title>
        <authorList>
            <consortium name="The Broad Institute Genomics Platform"/>
            <consortium name="The Broad Institute Genome Sequencing Center for Infectious Disease"/>
            <person name="Wu L."/>
            <person name="Ma J."/>
        </authorList>
    </citation>
    <scope>NUCLEOTIDE SEQUENCE [LARGE SCALE GENOMIC DNA]</scope>
    <source>
        <strain evidence="7 8">JCM 13022</strain>
    </source>
</reference>
<dbReference type="CDD" id="cd17321">
    <property type="entry name" value="MFS_MMR_MDR_like"/>
    <property type="match status" value="1"/>
</dbReference>
<organism evidence="7 8">
    <name type="scientific">Prauserella alba</name>
    <dbReference type="NCBI Taxonomy" id="176898"/>
    <lineage>
        <taxon>Bacteria</taxon>
        <taxon>Bacillati</taxon>
        <taxon>Actinomycetota</taxon>
        <taxon>Actinomycetes</taxon>
        <taxon>Pseudonocardiales</taxon>
        <taxon>Pseudonocardiaceae</taxon>
        <taxon>Prauserella</taxon>
    </lineage>
</organism>
<evidence type="ECO:0000256" key="1">
    <source>
        <dbReference type="ARBA" id="ARBA00004651"/>
    </source>
</evidence>
<proteinExistence type="predicted"/>
<feature type="transmembrane region" description="Helical" evidence="5">
    <location>
        <begin position="418"/>
        <end position="435"/>
    </location>
</feature>
<feature type="transmembrane region" description="Helical" evidence="5">
    <location>
        <begin position="370"/>
        <end position="389"/>
    </location>
</feature>
<accession>A0ABN1VB54</accession>
<feature type="transmembrane region" description="Helical" evidence="5">
    <location>
        <begin position="275"/>
        <end position="303"/>
    </location>
</feature>
<dbReference type="Gene3D" id="1.20.1250.20">
    <property type="entry name" value="MFS general substrate transporter like domains"/>
    <property type="match status" value="1"/>
</dbReference>
<dbReference type="Pfam" id="PF07690">
    <property type="entry name" value="MFS_1"/>
    <property type="match status" value="1"/>
</dbReference>
<feature type="transmembrane region" description="Helical" evidence="5">
    <location>
        <begin position="345"/>
        <end position="364"/>
    </location>
</feature>
<feature type="domain" description="Major facilitator superfamily (MFS) profile" evidence="6">
    <location>
        <begin position="16"/>
        <end position="466"/>
    </location>
</feature>
<gene>
    <name evidence="7" type="ORF">GCM10009675_21090</name>
</gene>
<dbReference type="SUPFAM" id="SSF103473">
    <property type="entry name" value="MFS general substrate transporter"/>
    <property type="match status" value="1"/>
</dbReference>
<feature type="transmembrane region" description="Helical" evidence="5">
    <location>
        <begin position="50"/>
        <end position="70"/>
    </location>
</feature>
<dbReference type="RefSeq" id="WP_308292057.1">
    <property type="nucleotide sequence ID" value="NZ_BAAALM010000007.1"/>
</dbReference>
<feature type="transmembrane region" description="Helical" evidence="5">
    <location>
        <begin position="107"/>
        <end position="128"/>
    </location>
</feature>